<evidence type="ECO:0000313" key="2">
    <source>
        <dbReference type="Proteomes" id="UP001500221"/>
    </source>
</evidence>
<name>A0ABP9PEV5_9ACTN</name>
<reference evidence="2" key="1">
    <citation type="journal article" date="2019" name="Int. J. Syst. Evol. Microbiol.">
        <title>The Global Catalogue of Microorganisms (GCM) 10K type strain sequencing project: providing services to taxonomists for standard genome sequencing and annotation.</title>
        <authorList>
            <consortium name="The Broad Institute Genomics Platform"/>
            <consortium name="The Broad Institute Genome Sequencing Center for Infectious Disease"/>
            <person name="Wu L."/>
            <person name="Ma J."/>
        </authorList>
    </citation>
    <scope>NUCLEOTIDE SEQUENCE [LARGE SCALE GENOMIC DNA]</scope>
    <source>
        <strain evidence="2">JCM 18459</strain>
    </source>
</reference>
<dbReference type="Proteomes" id="UP001500221">
    <property type="component" value="Unassembled WGS sequence"/>
</dbReference>
<organism evidence="1 2">
    <name type="scientific">Nocardioides marinquilinus</name>
    <dbReference type="NCBI Taxonomy" id="1210400"/>
    <lineage>
        <taxon>Bacteria</taxon>
        <taxon>Bacillati</taxon>
        <taxon>Actinomycetota</taxon>
        <taxon>Actinomycetes</taxon>
        <taxon>Propionibacteriales</taxon>
        <taxon>Nocardioidaceae</taxon>
        <taxon>Nocardioides</taxon>
    </lineage>
</organism>
<protein>
    <recommendedName>
        <fullName evidence="3">WXG100 family type VII secretion target</fullName>
    </recommendedName>
</protein>
<comment type="caution">
    <text evidence="1">The sequence shown here is derived from an EMBL/GenBank/DDBJ whole genome shotgun (WGS) entry which is preliminary data.</text>
</comment>
<gene>
    <name evidence="1" type="ORF">GCM10023340_05980</name>
</gene>
<dbReference type="RefSeq" id="WP_345454380.1">
    <property type="nucleotide sequence ID" value="NZ_BAABKG010000001.1"/>
</dbReference>
<evidence type="ECO:0000313" key="1">
    <source>
        <dbReference type="EMBL" id="GAA5142463.1"/>
    </source>
</evidence>
<proteinExistence type="predicted"/>
<keyword evidence="2" id="KW-1185">Reference proteome</keyword>
<accession>A0ABP9PEV5</accession>
<dbReference type="EMBL" id="BAABKG010000001">
    <property type="protein sequence ID" value="GAA5142463.1"/>
    <property type="molecule type" value="Genomic_DNA"/>
</dbReference>
<sequence>MPGYGETDVMRRRADQLREQAADIRAMADQLVARTETTGWTGRAADSMRLRVAERATHLRSAAAAHETAADTLDKHVGEVVTQQDAIADVERRATTMVADARSRIAAIEAANDAPGAGPVVRRDPDPDDVVLAAFDAPPPGHRDWLTVELPGL</sequence>
<evidence type="ECO:0008006" key="3">
    <source>
        <dbReference type="Google" id="ProtNLM"/>
    </source>
</evidence>